<dbReference type="OrthoDB" id="9832256at2"/>
<dbReference type="RefSeq" id="WP_142933469.1">
    <property type="nucleotide sequence ID" value="NZ_ML660169.1"/>
</dbReference>
<proteinExistence type="predicted"/>
<evidence type="ECO:0000313" key="2">
    <source>
        <dbReference type="EMBL" id="TQV84918.1"/>
    </source>
</evidence>
<protein>
    <submittedName>
        <fullName evidence="2">Autotransporter outer membrane beta-barrel domain-containing protein</fullName>
    </submittedName>
</protein>
<sequence>MIIKQSTLKLAIVLMGTPLLMNPSYGLANEEVAYNSTLWIGYTLNRSDYFDDRNSEIKPDGLNLGISQLFADQWQIALSYGDFEGDGTWPTDRNGSDVLERAETKSQAVGLSASWLTEDFNLSLSYSEIENNERSLSRGPLVLELVEGKDKVFSFSYDDYFDGELFTFGWSLGIQHSDSLNRTRQTSLNEPVTVASAQFDQTSWSSFVDLDISHWFENDDFSWAPQLTLSWAWEISSSGDPLLVISRGDERRVFTQFNDRLMGTFRTPDSGFWELSFNFDWHNDWSSSLAYGKSISAEEDLESLSIDIGFSF</sequence>
<dbReference type="Proteomes" id="UP000315439">
    <property type="component" value="Unassembled WGS sequence"/>
</dbReference>
<dbReference type="AlphaFoldDB" id="A0A545U620"/>
<evidence type="ECO:0000313" key="3">
    <source>
        <dbReference type="Proteomes" id="UP000315439"/>
    </source>
</evidence>
<keyword evidence="1" id="KW-0732">Signal</keyword>
<organism evidence="2 3">
    <name type="scientific">Aliikangiella coralliicola</name>
    <dbReference type="NCBI Taxonomy" id="2592383"/>
    <lineage>
        <taxon>Bacteria</taxon>
        <taxon>Pseudomonadati</taxon>
        <taxon>Pseudomonadota</taxon>
        <taxon>Gammaproteobacteria</taxon>
        <taxon>Oceanospirillales</taxon>
        <taxon>Pleioneaceae</taxon>
        <taxon>Aliikangiella</taxon>
    </lineage>
</organism>
<dbReference type="SUPFAM" id="SSF103515">
    <property type="entry name" value="Autotransporter"/>
    <property type="match status" value="1"/>
</dbReference>
<keyword evidence="3" id="KW-1185">Reference proteome</keyword>
<reference evidence="2 3" key="1">
    <citation type="submission" date="2019-07" db="EMBL/GenBank/DDBJ databases">
        <title>Draft genome for Aliikangiella sp. M105.</title>
        <authorList>
            <person name="Wang G."/>
        </authorList>
    </citation>
    <scope>NUCLEOTIDE SEQUENCE [LARGE SCALE GENOMIC DNA]</scope>
    <source>
        <strain evidence="2 3">M105</strain>
    </source>
</reference>
<dbReference type="EMBL" id="VIKS01000013">
    <property type="protein sequence ID" value="TQV84918.1"/>
    <property type="molecule type" value="Genomic_DNA"/>
</dbReference>
<dbReference type="InterPro" id="IPR036709">
    <property type="entry name" value="Autotransporte_beta_dom_sf"/>
</dbReference>
<feature type="chain" id="PRO_5021928112" evidence="1">
    <location>
        <begin position="29"/>
        <end position="312"/>
    </location>
</feature>
<accession>A0A545U620</accession>
<name>A0A545U620_9GAMM</name>
<feature type="signal peptide" evidence="1">
    <location>
        <begin position="1"/>
        <end position="28"/>
    </location>
</feature>
<evidence type="ECO:0000256" key="1">
    <source>
        <dbReference type="SAM" id="SignalP"/>
    </source>
</evidence>
<comment type="caution">
    <text evidence="2">The sequence shown here is derived from an EMBL/GenBank/DDBJ whole genome shotgun (WGS) entry which is preliminary data.</text>
</comment>
<gene>
    <name evidence="2" type="ORF">FLL46_21215</name>
</gene>